<dbReference type="EMBL" id="JBFRCH010000024">
    <property type="protein sequence ID" value="MEX3935893.1"/>
    <property type="molecule type" value="Genomic_DNA"/>
</dbReference>
<evidence type="ECO:0000313" key="2">
    <source>
        <dbReference type="Proteomes" id="UP001558850"/>
    </source>
</evidence>
<keyword evidence="2" id="KW-1185">Reference proteome</keyword>
<dbReference type="Proteomes" id="UP001558850">
    <property type="component" value="Unassembled WGS sequence"/>
</dbReference>
<gene>
    <name evidence="1" type="ORF">AB4Y32_29565</name>
</gene>
<reference evidence="1" key="1">
    <citation type="submission" date="2024-07" db="EMBL/GenBank/DDBJ databases">
        <title>A survey of Mimosa microsymbionts across Brazilian biomes reveals a high diversity of Paraburkholderia nodulating endemic species, but also that Cupriavidus is common as a symbiont of widespread species.</title>
        <authorList>
            <person name="Rouws L."/>
            <person name="Barauna A."/>
            <person name="Beukes C."/>
            <person name="Rouws J.R.C."/>
            <person name="De Faria S.M."/>
            <person name="Gross E."/>
            <person name="Bueno Dos Reis Junior F."/>
            <person name="Simon M.F."/>
            <person name="Maluk M."/>
            <person name="Odee D.W."/>
            <person name="Kenicer G."/>
            <person name="Young J.P.W."/>
            <person name="Reis V.M."/>
            <person name="Zilli J."/>
            <person name="James E.K."/>
        </authorList>
    </citation>
    <scope>NUCLEOTIDE SEQUENCE</scope>
    <source>
        <strain evidence="1">EG181B</strain>
    </source>
</reference>
<comment type="caution">
    <text evidence="1">The sequence shown here is derived from an EMBL/GenBank/DDBJ whole genome shotgun (WGS) entry which is preliminary data.</text>
</comment>
<proteinExistence type="predicted"/>
<name>A0ACC6U8A1_9BURK</name>
<protein>
    <submittedName>
        <fullName evidence="1">Uncharacterized protein</fullName>
    </submittedName>
</protein>
<evidence type="ECO:0000313" key="1">
    <source>
        <dbReference type="EMBL" id="MEX3935893.1"/>
    </source>
</evidence>
<sequence length="266" mass="29185">MSGDFNRQSKWGAALATMLMWPMVVAAQQPTLIECGYSSQTYKLLLDQFAYTDPALSSDPELGPLPQRLQWNLSNNEKMLELENQRVPYQAIWCRGRSPRDGSEFNSTVTDALNSSNVMLEVWGTLDAKIAHGHVSDRVAKLGYTIIPVRFYESAGPAGLSGIYQVEYAGSQGQPGQLMVDLLGQAQELKAYWKVAVGIKAMKANDYDVARGYLCQAAVELRAVKRPDNALTAYVQQSAAKVVDTARKDTAYHGSLKLVGADQPCS</sequence>
<organism evidence="1 2">
    <name type="scientific">Paraburkholderia phymatum</name>
    <dbReference type="NCBI Taxonomy" id="148447"/>
    <lineage>
        <taxon>Bacteria</taxon>
        <taxon>Pseudomonadati</taxon>
        <taxon>Pseudomonadota</taxon>
        <taxon>Betaproteobacteria</taxon>
        <taxon>Burkholderiales</taxon>
        <taxon>Burkholderiaceae</taxon>
        <taxon>Paraburkholderia</taxon>
    </lineage>
</organism>
<accession>A0ACC6U8A1</accession>